<protein>
    <submittedName>
        <fullName evidence="4">Response regulator</fullName>
    </submittedName>
</protein>
<organism evidence="4 5">
    <name type="scientific">Solirubrobacter deserti</name>
    <dbReference type="NCBI Taxonomy" id="2282478"/>
    <lineage>
        <taxon>Bacteria</taxon>
        <taxon>Bacillati</taxon>
        <taxon>Actinomycetota</taxon>
        <taxon>Thermoleophilia</taxon>
        <taxon>Solirubrobacterales</taxon>
        <taxon>Solirubrobacteraceae</taxon>
        <taxon>Solirubrobacter</taxon>
    </lineage>
</organism>
<feature type="domain" description="Response regulatory" evidence="3">
    <location>
        <begin position="5"/>
        <end position="118"/>
    </location>
</feature>
<dbReference type="Proteomes" id="UP001147700">
    <property type="component" value="Unassembled WGS sequence"/>
</dbReference>
<name>A0ABT4RDA7_9ACTN</name>
<evidence type="ECO:0000256" key="2">
    <source>
        <dbReference type="PROSITE-ProRule" id="PRU00169"/>
    </source>
</evidence>
<keyword evidence="5" id="KW-1185">Reference proteome</keyword>
<feature type="modified residue" description="4-aspartylphosphate" evidence="2">
    <location>
        <position position="54"/>
    </location>
</feature>
<dbReference type="InterPro" id="IPR001789">
    <property type="entry name" value="Sig_transdc_resp-reg_receiver"/>
</dbReference>
<evidence type="ECO:0000313" key="4">
    <source>
        <dbReference type="EMBL" id="MDA0136518.1"/>
    </source>
</evidence>
<dbReference type="EMBL" id="JAPCID010000005">
    <property type="protein sequence ID" value="MDA0136518.1"/>
    <property type="molecule type" value="Genomic_DNA"/>
</dbReference>
<evidence type="ECO:0000256" key="1">
    <source>
        <dbReference type="ARBA" id="ARBA00022553"/>
    </source>
</evidence>
<comment type="caution">
    <text evidence="4">The sequence shown here is derived from an EMBL/GenBank/DDBJ whole genome shotgun (WGS) entry which is preliminary data.</text>
</comment>
<evidence type="ECO:0000313" key="5">
    <source>
        <dbReference type="Proteomes" id="UP001147700"/>
    </source>
</evidence>
<dbReference type="PANTHER" id="PTHR44591">
    <property type="entry name" value="STRESS RESPONSE REGULATOR PROTEIN 1"/>
    <property type="match status" value="1"/>
</dbReference>
<dbReference type="SMART" id="SM00448">
    <property type="entry name" value="REC"/>
    <property type="match status" value="1"/>
</dbReference>
<keyword evidence="1 2" id="KW-0597">Phosphoprotein</keyword>
<sequence>MTQHRILVVDDRPDLAVTLRMLLERAGHEVLTAENGRQGLRTFFEARPDLVVLDVMMPELDGWQTLERLRDLSDVPVLMFSGTKPAPEQLERLRPGRDAFRSKPFFGQDLVGVVGELLEAA</sequence>
<reference evidence="4" key="1">
    <citation type="submission" date="2022-10" db="EMBL/GenBank/DDBJ databases">
        <title>The WGS of Solirubrobacter sp. CPCC 204708.</title>
        <authorList>
            <person name="Jiang Z."/>
        </authorList>
    </citation>
    <scope>NUCLEOTIDE SEQUENCE</scope>
    <source>
        <strain evidence="4">CPCC 204708</strain>
    </source>
</reference>
<dbReference type="SUPFAM" id="SSF52172">
    <property type="entry name" value="CheY-like"/>
    <property type="match status" value="1"/>
</dbReference>
<dbReference type="Gene3D" id="3.40.50.2300">
    <property type="match status" value="1"/>
</dbReference>
<dbReference type="InterPro" id="IPR050595">
    <property type="entry name" value="Bact_response_regulator"/>
</dbReference>
<dbReference type="RefSeq" id="WP_202952122.1">
    <property type="nucleotide sequence ID" value="NZ_JAPCID010000005.1"/>
</dbReference>
<dbReference type="PANTHER" id="PTHR44591:SF18">
    <property type="entry name" value="REGULATORY PROTEIN"/>
    <property type="match status" value="1"/>
</dbReference>
<accession>A0ABT4RDA7</accession>
<dbReference type="InterPro" id="IPR011006">
    <property type="entry name" value="CheY-like_superfamily"/>
</dbReference>
<evidence type="ECO:0000259" key="3">
    <source>
        <dbReference type="PROSITE" id="PS50110"/>
    </source>
</evidence>
<gene>
    <name evidence="4" type="ORF">OJ962_03345</name>
</gene>
<dbReference type="PROSITE" id="PS50110">
    <property type="entry name" value="RESPONSE_REGULATORY"/>
    <property type="match status" value="1"/>
</dbReference>
<dbReference type="Pfam" id="PF00072">
    <property type="entry name" value="Response_reg"/>
    <property type="match status" value="1"/>
</dbReference>
<dbReference type="CDD" id="cd17574">
    <property type="entry name" value="REC_OmpR"/>
    <property type="match status" value="1"/>
</dbReference>
<proteinExistence type="predicted"/>